<protein>
    <recommendedName>
        <fullName evidence="11">Ubiquinone biosynthesis monooxygenase COQ6, mitochondrial</fullName>
        <ecNumber evidence="11">1.14.15.45</ecNumber>
    </recommendedName>
    <alternativeName>
        <fullName evidence="11">2-methoxy-6-polyprenolphenol 4-hydroxylase</fullName>
        <ecNumber evidence="11">1.14.15.46</ecNumber>
    </alternativeName>
</protein>
<dbReference type="RefSeq" id="XP_064073957.1">
    <property type="nucleotide sequence ID" value="XM_064217887.1"/>
</dbReference>
<comment type="cofactor">
    <cofactor evidence="1 11">
        <name>FAD</name>
        <dbReference type="ChEBI" id="CHEBI:57692"/>
    </cofactor>
</comment>
<dbReference type="PROSITE" id="PS01304">
    <property type="entry name" value="UBIH"/>
    <property type="match status" value="1"/>
</dbReference>
<dbReference type="InterPro" id="IPR010971">
    <property type="entry name" value="UbiH/COQ6"/>
</dbReference>
<feature type="domain" description="FAD-binding" evidence="12">
    <location>
        <begin position="41"/>
        <end position="291"/>
    </location>
</feature>
<feature type="domain" description="FAD-binding" evidence="12">
    <location>
        <begin position="358"/>
        <end position="423"/>
    </location>
</feature>
<dbReference type="InterPro" id="IPR002938">
    <property type="entry name" value="FAD-bd"/>
</dbReference>
<dbReference type="HAMAP" id="MF_03193">
    <property type="entry name" value="COQ6_monooxygenase"/>
    <property type="match status" value="1"/>
</dbReference>
<keyword evidence="8 11" id="KW-0503">Monooxygenase</keyword>
<dbReference type="NCBIfam" id="TIGR01989">
    <property type="entry name" value="COQ6"/>
    <property type="match status" value="1"/>
</dbReference>
<evidence type="ECO:0000256" key="10">
    <source>
        <dbReference type="ARBA" id="ARBA00023136"/>
    </source>
</evidence>
<dbReference type="EC" id="1.14.15.45" evidence="11"/>
<keyword evidence="9 11" id="KW-0496">Mitochondrion</keyword>
<dbReference type="InterPro" id="IPR051205">
    <property type="entry name" value="UbiH/COQ6_monooxygenase"/>
</dbReference>
<keyword evidence="6 11" id="KW-0274">FAD</keyword>
<comment type="function">
    <text evidence="11">FAD-dependent monooxygenase required for two non-consecutive steps during ubiquinone biosynthesis. Required for the C5-ring hydroxylation during ubiquinone biosynthesis by catalyzing the hydroxylation of 4-hydroxy-3-(all-trans-polyprenyl)benzoic acid to 3,4-dihydroxy-5-(all-trans-polyprenyl)benzoic acid. Also acts downstream of coq4, for the C1-hydroxylation during ubiquinone biosynthesis by catalyzing the hydroxylation of 2-methoxy-6-(all-trans-polyprenyl)phenol to 2-methoxy-6-(all-trans-polyprenyl)benzene-1,4-diol. The electrons required for the hydroxylation reaction are funneled indirectly to coq6 from NADPH via a ferredoxin/ferredoxin reductase system.</text>
</comment>
<dbReference type="GO" id="GO:0004497">
    <property type="term" value="F:monooxygenase activity"/>
    <property type="evidence" value="ECO:0007669"/>
    <property type="project" value="UniProtKB-KW"/>
</dbReference>
<evidence type="ECO:0000256" key="4">
    <source>
        <dbReference type="ARBA" id="ARBA00022688"/>
    </source>
</evidence>
<keyword evidence="5 11" id="KW-0999">Mitochondrion inner membrane</keyword>
<gene>
    <name evidence="14" type="primary">LOC113399311</name>
    <name evidence="11" type="synonym">coq6</name>
</gene>
<dbReference type="EC" id="1.14.15.46" evidence="11"/>
<dbReference type="PANTHER" id="PTHR43876">
    <property type="entry name" value="UBIQUINONE BIOSYNTHESIS MONOOXYGENASE COQ6, MITOCHONDRIAL"/>
    <property type="match status" value="1"/>
</dbReference>
<evidence type="ECO:0000259" key="12">
    <source>
        <dbReference type="Pfam" id="PF01494"/>
    </source>
</evidence>
<dbReference type="Proteomes" id="UP001652626">
    <property type="component" value="Chromosome 19"/>
</dbReference>
<keyword evidence="7 11" id="KW-0560">Oxidoreductase</keyword>
<keyword evidence="13" id="KW-1185">Reference proteome</keyword>
<sequence>MLITKSIQLNNILVTRITNIRSLTSYRKYSNNNEQKFKGKYDVIIAGGGMVGCALACAMGKKSLLSNLKVLLLEGSPDKKFKLKPEYSNRVVALNQSTKSLMKSLEVWQHVEKMRLQPVRHMQVWDACSDALISFCSSDILDDDISYIVENDVLLESINIELKSSTIKNVDIVYGAKVVGYELSKGGHESNGHIVKMHNGDTYSCDLLIGADGAKSAVREAMGVQYLSWNYDQMGIVATLHLAEETTNTTAWQRFLPTGPIAFLPLNSTKSSLVWSMTDTQAKELLNLPEERFVDALNDAMWKQYPRSSVVDACTSWLGSWLKRFDLPDGAERQLPPSVQSIISGSRAAFPLGFGHSTKYVAPGVALIGDAAHRVHPLAGQGVNLGFGDVKDLISFLSDSIYTGLDITHPNWMEKYESERQRHNVPTQLAVDALSRLYGADLPPLVLARSLGLQLTNALHPIKKMIMSHAA</sequence>
<evidence type="ECO:0000256" key="9">
    <source>
        <dbReference type="ARBA" id="ARBA00023128"/>
    </source>
</evidence>
<dbReference type="InterPro" id="IPR036188">
    <property type="entry name" value="FAD/NAD-bd_sf"/>
</dbReference>
<comment type="subunit">
    <text evidence="11">Component of a multi-subunit COQ enzyme complex.</text>
</comment>
<dbReference type="Pfam" id="PF01494">
    <property type="entry name" value="FAD_binding_3"/>
    <property type="match status" value="2"/>
</dbReference>
<dbReference type="NCBIfam" id="TIGR01988">
    <property type="entry name" value="Ubi-OHases"/>
    <property type="match status" value="1"/>
</dbReference>
<comment type="subcellular location">
    <subcellularLocation>
        <location evidence="11">Mitochondrion inner membrane</location>
        <topology evidence="11">Peripheral membrane protein</topology>
        <orientation evidence="11">Matrix side</orientation>
    </subcellularLocation>
</comment>
<organism evidence="13 14">
    <name type="scientific">Vanessa tameamea</name>
    <name type="common">Kamehameha butterfly</name>
    <dbReference type="NCBI Taxonomy" id="334116"/>
    <lineage>
        <taxon>Eukaryota</taxon>
        <taxon>Metazoa</taxon>
        <taxon>Ecdysozoa</taxon>
        <taxon>Arthropoda</taxon>
        <taxon>Hexapoda</taxon>
        <taxon>Insecta</taxon>
        <taxon>Pterygota</taxon>
        <taxon>Neoptera</taxon>
        <taxon>Endopterygota</taxon>
        <taxon>Lepidoptera</taxon>
        <taxon>Glossata</taxon>
        <taxon>Ditrysia</taxon>
        <taxon>Papilionoidea</taxon>
        <taxon>Nymphalidae</taxon>
        <taxon>Nymphalinae</taxon>
        <taxon>Vanessa</taxon>
    </lineage>
</organism>
<dbReference type="PANTHER" id="PTHR43876:SF7">
    <property type="entry name" value="UBIQUINONE BIOSYNTHESIS MONOOXYGENASE COQ6, MITOCHONDRIAL"/>
    <property type="match status" value="1"/>
</dbReference>
<proteinExistence type="inferred from homology"/>
<dbReference type="InterPro" id="IPR000689">
    <property type="entry name" value="UbQ_mOase_COQ6"/>
</dbReference>
<dbReference type="InterPro" id="IPR018168">
    <property type="entry name" value="Ubi_Hdrlase_CS"/>
</dbReference>
<evidence type="ECO:0000256" key="3">
    <source>
        <dbReference type="ARBA" id="ARBA00022630"/>
    </source>
</evidence>
<keyword evidence="14" id="KW-0830">Ubiquinone</keyword>
<dbReference type="SUPFAM" id="SSF51905">
    <property type="entry name" value="FAD/NAD(P)-binding domain"/>
    <property type="match status" value="1"/>
</dbReference>
<comment type="catalytic activity">
    <reaction evidence="11">
        <text>a 4-hydroxy-3-(all-trans-polyprenyl)benzoate + 2 reduced [2Fe-2S]-[ferredoxin] + O2 + 2 H(+) = a 3,4-dihydroxy-5-(all-trans-polyprenyl)benzoate + 2 oxidized [2Fe-2S]-[ferredoxin] + H2O</text>
        <dbReference type="Rhea" id="RHEA:81195"/>
        <dbReference type="Rhea" id="RHEA-COMP:9514"/>
        <dbReference type="Rhea" id="RHEA-COMP:10000"/>
        <dbReference type="Rhea" id="RHEA-COMP:10001"/>
        <dbReference type="Rhea" id="RHEA-COMP:10930"/>
        <dbReference type="ChEBI" id="CHEBI:15377"/>
        <dbReference type="ChEBI" id="CHEBI:15378"/>
        <dbReference type="ChEBI" id="CHEBI:15379"/>
        <dbReference type="ChEBI" id="CHEBI:33737"/>
        <dbReference type="ChEBI" id="CHEBI:33738"/>
        <dbReference type="ChEBI" id="CHEBI:64694"/>
        <dbReference type="ChEBI" id="CHEBI:78396"/>
        <dbReference type="EC" id="1.14.15.45"/>
    </reaction>
</comment>
<dbReference type="GeneID" id="113399311"/>
<evidence type="ECO:0000256" key="11">
    <source>
        <dbReference type="HAMAP-Rule" id="MF_03193"/>
    </source>
</evidence>
<evidence type="ECO:0000313" key="13">
    <source>
        <dbReference type="Proteomes" id="UP001652626"/>
    </source>
</evidence>
<comment type="similarity">
    <text evidence="2 11">Belongs to the UbiH/COQ6 family.</text>
</comment>
<comment type="pathway">
    <text evidence="11">Cofactor biosynthesis; ubiquinone biosynthesis.</text>
</comment>
<name>A0ABM4ARP1_VANTA</name>
<evidence type="ECO:0000256" key="7">
    <source>
        <dbReference type="ARBA" id="ARBA00023002"/>
    </source>
</evidence>
<evidence type="ECO:0000313" key="14">
    <source>
        <dbReference type="RefSeq" id="XP_064073957.1"/>
    </source>
</evidence>
<dbReference type="PRINTS" id="PR00420">
    <property type="entry name" value="RNGMNOXGNASE"/>
</dbReference>
<keyword evidence="3 11" id="KW-0285">Flavoprotein</keyword>
<keyword evidence="10 11" id="KW-0472">Membrane</keyword>
<evidence type="ECO:0000256" key="2">
    <source>
        <dbReference type="ARBA" id="ARBA00005349"/>
    </source>
</evidence>
<dbReference type="Gene3D" id="3.50.50.60">
    <property type="entry name" value="FAD/NAD(P)-binding domain"/>
    <property type="match status" value="2"/>
</dbReference>
<evidence type="ECO:0000256" key="8">
    <source>
        <dbReference type="ARBA" id="ARBA00023033"/>
    </source>
</evidence>
<accession>A0ABM4ARP1</accession>
<reference evidence="14" key="1">
    <citation type="submission" date="2025-08" db="UniProtKB">
        <authorList>
            <consortium name="RefSeq"/>
        </authorList>
    </citation>
    <scope>IDENTIFICATION</scope>
    <source>
        <tissue evidence="14">Whole body</tissue>
    </source>
</reference>
<evidence type="ECO:0000256" key="1">
    <source>
        <dbReference type="ARBA" id="ARBA00001974"/>
    </source>
</evidence>
<evidence type="ECO:0000256" key="5">
    <source>
        <dbReference type="ARBA" id="ARBA00022792"/>
    </source>
</evidence>
<comment type="catalytic activity">
    <reaction evidence="11">
        <text>a 2-methoxy-6-(all-trans-polyprenyl)phenol + 2 reduced [2Fe-2S]-[ferredoxin] + O2 + 2 H(+) = a 2-methoxy-6-(all-trans-polyprenyl)benzene-1,4-diol + 2 oxidized [2Fe-2S]-[ferredoxin] + H2O</text>
        <dbReference type="Rhea" id="RHEA:81183"/>
        <dbReference type="Rhea" id="RHEA-COMP:9551"/>
        <dbReference type="Rhea" id="RHEA-COMP:10000"/>
        <dbReference type="Rhea" id="RHEA-COMP:10001"/>
        <dbReference type="Rhea" id="RHEA-COMP:10858"/>
        <dbReference type="ChEBI" id="CHEBI:15377"/>
        <dbReference type="ChEBI" id="CHEBI:15378"/>
        <dbReference type="ChEBI" id="CHEBI:15379"/>
        <dbReference type="ChEBI" id="CHEBI:33737"/>
        <dbReference type="ChEBI" id="CHEBI:33738"/>
        <dbReference type="ChEBI" id="CHEBI:62731"/>
        <dbReference type="ChEBI" id="CHEBI:84166"/>
        <dbReference type="EC" id="1.14.15.46"/>
    </reaction>
</comment>
<keyword evidence="4 11" id="KW-0831">Ubiquinone biosynthesis</keyword>
<evidence type="ECO:0000256" key="6">
    <source>
        <dbReference type="ARBA" id="ARBA00022827"/>
    </source>
</evidence>